<dbReference type="HOGENOM" id="CLU_1199912_0_0_1"/>
<feature type="compositionally biased region" description="Basic and acidic residues" evidence="1">
    <location>
        <begin position="205"/>
        <end position="216"/>
    </location>
</feature>
<gene>
    <name evidence="2" type="ORF">GLAREA_07666</name>
</gene>
<dbReference type="AlphaFoldDB" id="S3D1U5"/>
<dbReference type="Proteomes" id="UP000016922">
    <property type="component" value="Unassembled WGS sequence"/>
</dbReference>
<organism evidence="2 3">
    <name type="scientific">Glarea lozoyensis (strain ATCC 20868 / MF5171)</name>
    <dbReference type="NCBI Taxonomy" id="1116229"/>
    <lineage>
        <taxon>Eukaryota</taxon>
        <taxon>Fungi</taxon>
        <taxon>Dikarya</taxon>
        <taxon>Ascomycota</taxon>
        <taxon>Pezizomycotina</taxon>
        <taxon>Leotiomycetes</taxon>
        <taxon>Helotiales</taxon>
        <taxon>Helotiaceae</taxon>
        <taxon>Glarea</taxon>
    </lineage>
</organism>
<proteinExistence type="predicted"/>
<protein>
    <submittedName>
        <fullName evidence="2">Uncharacterized protein</fullName>
    </submittedName>
</protein>
<dbReference type="EMBL" id="KE145359">
    <property type="protein sequence ID" value="EPE32532.1"/>
    <property type="molecule type" value="Genomic_DNA"/>
</dbReference>
<name>S3D1U5_GLAL2</name>
<dbReference type="GeneID" id="19466718"/>
<feature type="region of interest" description="Disordered" evidence="1">
    <location>
        <begin position="167"/>
        <end position="231"/>
    </location>
</feature>
<accession>S3D1U5</accession>
<feature type="compositionally biased region" description="Basic and acidic residues" evidence="1">
    <location>
        <begin position="178"/>
        <end position="190"/>
    </location>
</feature>
<dbReference type="RefSeq" id="XP_008080544.1">
    <property type="nucleotide sequence ID" value="XM_008082353.1"/>
</dbReference>
<dbReference type="KEGG" id="glz:GLAREA_07666"/>
<reference evidence="2 3" key="1">
    <citation type="journal article" date="2013" name="BMC Genomics">
        <title>Genomics-driven discovery of the pneumocandin biosynthetic gene cluster in the fungus Glarea lozoyensis.</title>
        <authorList>
            <person name="Chen L."/>
            <person name="Yue Q."/>
            <person name="Zhang X."/>
            <person name="Xiang M."/>
            <person name="Wang C."/>
            <person name="Li S."/>
            <person name="Che Y."/>
            <person name="Ortiz-Lopez F.J."/>
            <person name="Bills G.F."/>
            <person name="Liu X."/>
            <person name="An Z."/>
        </authorList>
    </citation>
    <scope>NUCLEOTIDE SEQUENCE [LARGE SCALE GENOMIC DNA]</scope>
    <source>
        <strain evidence="3">ATCC 20868 / MF5171</strain>
    </source>
</reference>
<keyword evidence="3" id="KW-1185">Reference proteome</keyword>
<sequence length="231" mass="25026">MNTPEATRARLLDCVQQTITRGVYNLNFKNGAFKSLISQSMPPAQSLTILSKSVLTTEIEMEICFIMRGAALELSEGTFRMDDLMLFLNVAEALNNAFTEDARSRGMYVADPIMQIIGENGEVTETMSFSYDGKVTKTSGGVPGLPPDAPVGYSSWGMRELEKFSKARKNLGGKKTSGKGDKRGRQKGTEKVQPGTDGVVGDASKAPEKKTKKDTSEFGGGFSKNLRGAFI</sequence>
<evidence type="ECO:0000313" key="3">
    <source>
        <dbReference type="Proteomes" id="UP000016922"/>
    </source>
</evidence>
<evidence type="ECO:0000313" key="2">
    <source>
        <dbReference type="EMBL" id="EPE32532.1"/>
    </source>
</evidence>
<dbReference type="OrthoDB" id="3559161at2759"/>
<evidence type="ECO:0000256" key="1">
    <source>
        <dbReference type="SAM" id="MobiDB-lite"/>
    </source>
</evidence>